<comment type="caution">
    <text evidence="3">The sequence shown here is derived from an EMBL/GenBank/DDBJ whole genome shotgun (WGS) entry which is preliminary data.</text>
</comment>
<evidence type="ECO:0000313" key="3">
    <source>
        <dbReference type="EMBL" id="KAB2580504.1"/>
    </source>
</evidence>
<dbReference type="AlphaFoldDB" id="A0A5N5DWG9"/>
<reference evidence="3 4" key="1">
    <citation type="journal article" date="2019" name="Sci. Rep.">
        <title>A multi-omics analysis of the grapevine pathogen Lasiodiplodia theobromae reveals that temperature affects the expression of virulence- and pathogenicity-related genes.</title>
        <authorList>
            <person name="Felix C."/>
            <person name="Meneses R."/>
            <person name="Goncalves M.F.M."/>
            <person name="Tilleman L."/>
            <person name="Duarte A.S."/>
            <person name="Jorrin-Novo J.V."/>
            <person name="Van de Peer Y."/>
            <person name="Deforce D."/>
            <person name="Van Nieuwerburgh F."/>
            <person name="Esteves A.C."/>
            <person name="Alves A."/>
        </authorList>
    </citation>
    <scope>NUCLEOTIDE SEQUENCE [LARGE SCALE GENOMIC DNA]</scope>
    <source>
        <strain evidence="3 4">LA-SOL3</strain>
    </source>
</reference>
<name>A0A5N5DWG9_9PEZI</name>
<evidence type="ECO:0000313" key="4">
    <source>
        <dbReference type="Proteomes" id="UP000325902"/>
    </source>
</evidence>
<dbReference type="OrthoDB" id="5393654at2759"/>
<dbReference type="EMBL" id="VCHE01000003">
    <property type="protein sequence ID" value="KAB2580504.1"/>
    <property type="molecule type" value="Genomic_DNA"/>
</dbReference>
<evidence type="ECO:0000256" key="1">
    <source>
        <dbReference type="SAM" id="Coils"/>
    </source>
</evidence>
<proteinExistence type="predicted"/>
<keyword evidence="1" id="KW-0175">Coiled coil</keyword>
<evidence type="ECO:0000256" key="2">
    <source>
        <dbReference type="SAM" id="MobiDB-lite"/>
    </source>
</evidence>
<gene>
    <name evidence="3" type="ORF">DBV05_g756</name>
</gene>
<keyword evidence="4" id="KW-1185">Reference proteome</keyword>
<feature type="region of interest" description="Disordered" evidence="2">
    <location>
        <begin position="406"/>
        <end position="441"/>
    </location>
</feature>
<sequence>MEYRRGSWRGSYRGRGRGRGQSSWRMDRFSNAPAFVQPRTPSPPVGKSLKELTAKDLVTSEERESNIPTINNCQFVGSYNWLGGIENPVALIPGAPPAWTPLENPKQLEEDSGVYYRDVNAARCPEHPMELAVRTFAARTTKPSTQDVDIFACGSTLGNLLRFVRKVDKPFRFTVEAVGNTVFFVRKENSPTETMEGVRGYGHTFPDAYTTWGDGTAGSQSHQRLINYDFAGLNCVVRFEGDGYLKHLDSDPKSEGDSPDVVPSTTKVDIRQGGRLVSQDAIFDLKTRSVKRMDHDILAEEIPRLWVTQIPNFVLAFHTRGTFEDIRVQNVRRDIEKWENENEDTLRQLAKLIREIAAVAKSRTDGRLEIRRKAVDVLEIREQLPHTPGVLPDDLKTWWIEGSCSDHRSSSEDELNDSGEERYFSAGSDSGYGGVSFDSDDESEKDFTACSADDCGYCGHCRY</sequence>
<accession>A0A5N5DWG9</accession>
<feature type="region of interest" description="Disordered" evidence="2">
    <location>
        <begin position="1"/>
        <end position="24"/>
    </location>
</feature>
<dbReference type="PANTHER" id="PTHR35179:SF2">
    <property type="entry name" value="START DOMAIN-CONTAINING PROTEIN"/>
    <property type="match status" value="1"/>
</dbReference>
<organism evidence="3 4">
    <name type="scientific">Lasiodiplodia theobromae</name>
    <dbReference type="NCBI Taxonomy" id="45133"/>
    <lineage>
        <taxon>Eukaryota</taxon>
        <taxon>Fungi</taxon>
        <taxon>Dikarya</taxon>
        <taxon>Ascomycota</taxon>
        <taxon>Pezizomycotina</taxon>
        <taxon>Dothideomycetes</taxon>
        <taxon>Dothideomycetes incertae sedis</taxon>
        <taxon>Botryosphaeriales</taxon>
        <taxon>Botryosphaeriaceae</taxon>
        <taxon>Lasiodiplodia</taxon>
    </lineage>
</organism>
<feature type="coiled-coil region" evidence="1">
    <location>
        <begin position="328"/>
        <end position="355"/>
    </location>
</feature>
<evidence type="ECO:0008006" key="5">
    <source>
        <dbReference type="Google" id="ProtNLM"/>
    </source>
</evidence>
<dbReference type="Proteomes" id="UP000325902">
    <property type="component" value="Unassembled WGS sequence"/>
</dbReference>
<dbReference type="PANTHER" id="PTHR35179">
    <property type="entry name" value="PROTEIN CBG02620"/>
    <property type="match status" value="1"/>
</dbReference>
<protein>
    <recommendedName>
        <fullName evidence="5">Geranylgeranyl pyrophosphate synthetase</fullName>
    </recommendedName>
</protein>